<dbReference type="EMBL" id="JAWXYB010000018">
    <property type="protein sequence ID" value="MDX5930506.1"/>
    <property type="molecule type" value="Genomic_DNA"/>
</dbReference>
<dbReference type="RefSeq" id="WP_319613451.1">
    <property type="nucleotide sequence ID" value="NZ_JAWXYB010000018.1"/>
</dbReference>
<reference evidence="2 3" key="1">
    <citation type="submission" date="2023-11" db="EMBL/GenBank/DDBJ databases">
        <title>MicrobeMod: A computational toolkit for identifying prokaryotic methylation and restriction-modification with nanopore sequencing.</title>
        <authorList>
            <person name="Crits-Christoph A."/>
            <person name="Kang S.C."/>
            <person name="Lee H."/>
            <person name="Ostrov N."/>
        </authorList>
    </citation>
    <scope>NUCLEOTIDE SEQUENCE [LARGE SCALE GENOMIC DNA]</scope>
    <source>
        <strain evidence="2 3">DSMZ 700</strain>
    </source>
</reference>
<proteinExistence type="predicted"/>
<accession>A0AAW9DN77</accession>
<comment type="caution">
    <text evidence="2">The sequence shown here is derived from an EMBL/GenBank/DDBJ whole genome shotgun (WGS) entry which is preliminary data.</text>
</comment>
<sequence>MIDEMMVAFGVTPIASTVSAHAAKPTMCDTNTMKPNGFDPISGGNILRHTGEMR</sequence>
<feature type="region of interest" description="Disordered" evidence="1">
    <location>
        <begin position="32"/>
        <end position="54"/>
    </location>
</feature>
<evidence type="ECO:0000256" key="1">
    <source>
        <dbReference type="SAM" id="MobiDB-lite"/>
    </source>
</evidence>
<name>A0AAW9DN77_ACIAO</name>
<organism evidence="2 3">
    <name type="scientific">Acidiphilium acidophilum</name>
    <name type="common">Thiobacillus acidophilus</name>
    <dbReference type="NCBI Taxonomy" id="76588"/>
    <lineage>
        <taxon>Bacteria</taxon>
        <taxon>Pseudomonadati</taxon>
        <taxon>Pseudomonadota</taxon>
        <taxon>Alphaproteobacteria</taxon>
        <taxon>Acetobacterales</taxon>
        <taxon>Acidocellaceae</taxon>
        <taxon>Acidiphilium</taxon>
    </lineage>
</organism>
<keyword evidence="3" id="KW-1185">Reference proteome</keyword>
<dbReference type="AlphaFoldDB" id="A0AAW9DN77"/>
<evidence type="ECO:0000313" key="3">
    <source>
        <dbReference type="Proteomes" id="UP001279553"/>
    </source>
</evidence>
<protein>
    <submittedName>
        <fullName evidence="2">Uncharacterized protein</fullName>
    </submittedName>
</protein>
<dbReference type="Proteomes" id="UP001279553">
    <property type="component" value="Unassembled WGS sequence"/>
</dbReference>
<evidence type="ECO:0000313" key="2">
    <source>
        <dbReference type="EMBL" id="MDX5930506.1"/>
    </source>
</evidence>
<gene>
    <name evidence="2" type="ORF">SIL87_06995</name>
</gene>